<dbReference type="UniPathway" id="UPA00196"/>
<evidence type="ECO:0000256" key="1">
    <source>
        <dbReference type="ARBA" id="ARBA00004141"/>
    </source>
</evidence>
<dbReference type="InterPro" id="IPR009450">
    <property type="entry name" value="Plno_GlcNAc_GPI2"/>
</dbReference>
<dbReference type="FunCoup" id="G8ZP86">
    <property type="interactions" value="588"/>
</dbReference>
<evidence type="ECO:0000256" key="4">
    <source>
        <dbReference type="ARBA" id="ARBA00022502"/>
    </source>
</evidence>
<evidence type="ECO:0000256" key="6">
    <source>
        <dbReference type="ARBA" id="ARBA00022989"/>
    </source>
</evidence>
<evidence type="ECO:0000256" key="8">
    <source>
        <dbReference type="SAM" id="Phobius"/>
    </source>
</evidence>
<dbReference type="PANTHER" id="PTHR12982">
    <property type="entry name" value="PHOSPHATIDYLINOSITOL GLYCAN, CLASS C"/>
    <property type="match status" value="1"/>
</dbReference>
<feature type="transmembrane region" description="Helical" evidence="8">
    <location>
        <begin position="110"/>
        <end position="130"/>
    </location>
</feature>
<keyword evidence="5 8" id="KW-0812">Transmembrane</keyword>
<keyword evidence="10" id="KW-1185">Reference proteome</keyword>
<dbReference type="HOGENOM" id="CLU_024002_2_0_1"/>
<dbReference type="GO" id="GO:0000506">
    <property type="term" value="C:glycosylphosphatidylinositol-N-acetylglucosaminyltransferase (GPI-GnT) complex"/>
    <property type="evidence" value="ECO:0007669"/>
    <property type="project" value="EnsemblFungi"/>
</dbReference>
<comment type="similarity">
    <text evidence="3">Belongs to the PIGC family.</text>
</comment>
<dbReference type="Proteomes" id="UP000005627">
    <property type="component" value="Chromosome 2"/>
</dbReference>
<feature type="transmembrane region" description="Helical" evidence="8">
    <location>
        <begin position="233"/>
        <end position="256"/>
    </location>
</feature>
<dbReference type="eggNOG" id="KOG3059">
    <property type="taxonomic scope" value="Eukaryota"/>
</dbReference>
<sequence length="280" mass="32408">MEHQNSVKEPWKRLLWIEQDYPDNYTDPDFIELITKLRYKGKNAKPSSSSSVKEIRDNLFNFYCKALNTFFIYISFTFIHQYKVDPIPLTVGMTIIALCLTSAASDNRRILNLKSSLVITFAMLTLSPVLKSLSKTTASDSIWTFAFWLTVAYLNSMSTSIDSPPLNVSTNLLLAIVTVLASRLDSTTHVFCFLLGCIQMNIILPNFVRLSNKYMSIFTHICVYGFVTTKLDWTYTLLLGAWAIFYIFLLPQWFVYWQTYYRGYESTLSRVWEAQKPILE</sequence>
<dbReference type="KEGG" id="tdl:TDEL_0B03010"/>
<dbReference type="GO" id="GO:0006506">
    <property type="term" value="P:GPI anchor biosynthetic process"/>
    <property type="evidence" value="ECO:0007669"/>
    <property type="project" value="UniProtKB-UniPathway"/>
</dbReference>
<dbReference type="Pfam" id="PF06432">
    <property type="entry name" value="GPI2"/>
    <property type="match status" value="1"/>
</dbReference>
<evidence type="ECO:0000313" key="9">
    <source>
        <dbReference type="EMBL" id="CCE90430.1"/>
    </source>
</evidence>
<keyword evidence="7 8" id="KW-0472">Membrane</keyword>
<accession>G8ZP86</accession>
<evidence type="ECO:0000256" key="7">
    <source>
        <dbReference type="ARBA" id="ARBA00023136"/>
    </source>
</evidence>
<dbReference type="InParanoid" id="G8ZP86"/>
<feature type="transmembrane region" description="Helical" evidence="8">
    <location>
        <begin position="86"/>
        <end position="104"/>
    </location>
</feature>
<reference evidence="9 10" key="1">
    <citation type="journal article" date="2011" name="Proc. Natl. Acad. Sci. U.S.A.">
        <title>Evolutionary erosion of yeast sex chromosomes by mating-type switching accidents.</title>
        <authorList>
            <person name="Gordon J.L."/>
            <person name="Armisen D."/>
            <person name="Proux-Wera E."/>
            <person name="Oheigeartaigh S.S."/>
            <person name="Byrne K.P."/>
            <person name="Wolfe K.H."/>
        </authorList>
    </citation>
    <scope>NUCLEOTIDE SEQUENCE [LARGE SCALE GENOMIC DNA]</scope>
    <source>
        <strain evidence="10">ATCC 10662 / CBS 1146 / NBRC 0425 / NCYC 2629 / NRRL Y-866</strain>
    </source>
</reference>
<comment type="subcellular location">
    <subcellularLocation>
        <location evidence="1">Membrane</location>
        <topology evidence="1">Multi-pass membrane protein</topology>
    </subcellularLocation>
</comment>
<evidence type="ECO:0000256" key="5">
    <source>
        <dbReference type="ARBA" id="ARBA00022692"/>
    </source>
</evidence>
<protein>
    <submittedName>
        <fullName evidence="9">Uncharacterized protein</fullName>
    </submittedName>
</protein>
<comment type="pathway">
    <text evidence="2">Glycolipid biosynthesis; glycosylphosphatidylinositol-anchor biosynthesis.</text>
</comment>
<dbReference type="RefSeq" id="XP_003679641.1">
    <property type="nucleotide sequence ID" value="XM_003679593.1"/>
</dbReference>
<organism evidence="9 10">
    <name type="scientific">Torulaspora delbrueckii</name>
    <name type="common">Yeast</name>
    <name type="synonym">Candida colliculosa</name>
    <dbReference type="NCBI Taxonomy" id="4950"/>
    <lineage>
        <taxon>Eukaryota</taxon>
        <taxon>Fungi</taxon>
        <taxon>Dikarya</taxon>
        <taxon>Ascomycota</taxon>
        <taxon>Saccharomycotina</taxon>
        <taxon>Saccharomycetes</taxon>
        <taxon>Saccharomycetales</taxon>
        <taxon>Saccharomycetaceae</taxon>
        <taxon>Torulaspora</taxon>
    </lineage>
</organism>
<name>G8ZP86_TORDE</name>
<dbReference type="OrthoDB" id="196709at2759"/>
<keyword evidence="6 8" id="KW-1133">Transmembrane helix</keyword>
<feature type="transmembrane region" description="Helical" evidence="8">
    <location>
        <begin position="60"/>
        <end position="79"/>
    </location>
</feature>
<evidence type="ECO:0000256" key="3">
    <source>
        <dbReference type="ARBA" id="ARBA00008321"/>
    </source>
</evidence>
<gene>
    <name evidence="9" type="primary">TDEL0B03010</name>
    <name evidence="9" type="ORF">TDEL_0B03010</name>
</gene>
<dbReference type="STRING" id="1076872.G8ZP86"/>
<proteinExistence type="inferred from homology"/>
<dbReference type="EMBL" id="HE616743">
    <property type="protein sequence ID" value="CCE90430.1"/>
    <property type="molecule type" value="Genomic_DNA"/>
</dbReference>
<evidence type="ECO:0000256" key="2">
    <source>
        <dbReference type="ARBA" id="ARBA00004687"/>
    </source>
</evidence>
<keyword evidence="4" id="KW-0337">GPI-anchor biosynthesis</keyword>
<dbReference type="GeneID" id="11504430"/>
<dbReference type="AlphaFoldDB" id="G8ZP86"/>
<evidence type="ECO:0000313" key="10">
    <source>
        <dbReference type="Proteomes" id="UP000005627"/>
    </source>
</evidence>
<dbReference type="PIRSF" id="PIRSF016104">
    <property type="entry name" value="GPI2"/>
    <property type="match status" value="1"/>
</dbReference>
<dbReference type="PANTHER" id="PTHR12982:SF0">
    <property type="entry name" value="PHOSPHATIDYLINOSITOL N-ACETYLGLUCOSAMINYLTRANSFERASE SUBUNIT C"/>
    <property type="match status" value="1"/>
</dbReference>